<feature type="domain" description="DUF6242" evidence="2">
    <location>
        <begin position="152"/>
        <end position="223"/>
    </location>
</feature>
<dbReference type="SUPFAM" id="SSF50939">
    <property type="entry name" value="Sialidases"/>
    <property type="match status" value="1"/>
</dbReference>
<feature type="chain" id="PRO_5037987412" description="DUF6242 domain-containing protein" evidence="1">
    <location>
        <begin position="27"/>
        <end position="786"/>
    </location>
</feature>
<dbReference type="InterPro" id="IPR036278">
    <property type="entry name" value="Sialidase_sf"/>
</dbReference>
<evidence type="ECO:0000313" key="3">
    <source>
        <dbReference type="EMBL" id="MBK1877099.1"/>
    </source>
</evidence>
<evidence type="ECO:0000256" key="1">
    <source>
        <dbReference type="SAM" id="SignalP"/>
    </source>
</evidence>
<feature type="signal peptide" evidence="1">
    <location>
        <begin position="1"/>
        <end position="26"/>
    </location>
</feature>
<dbReference type="InterPro" id="IPR058667">
    <property type="entry name" value="DUF6242_C"/>
</dbReference>
<keyword evidence="1" id="KW-0732">Signal</keyword>
<dbReference type="RefSeq" id="WP_200355316.1">
    <property type="nucleotide sequence ID" value="NZ_JAENIL010000015.1"/>
</dbReference>
<name>A0A934VR25_9BACT</name>
<keyword evidence="4" id="KW-1185">Reference proteome</keyword>
<organism evidence="3 4">
    <name type="scientific">Pelagicoccus mobilis</name>
    <dbReference type="NCBI Taxonomy" id="415221"/>
    <lineage>
        <taxon>Bacteria</taxon>
        <taxon>Pseudomonadati</taxon>
        <taxon>Verrucomicrobiota</taxon>
        <taxon>Opitutia</taxon>
        <taxon>Puniceicoccales</taxon>
        <taxon>Pelagicoccaceae</taxon>
        <taxon>Pelagicoccus</taxon>
    </lineage>
</organism>
<gene>
    <name evidence="3" type="ORF">JIN87_09480</name>
</gene>
<dbReference type="EMBL" id="JAENIL010000015">
    <property type="protein sequence ID" value="MBK1877099.1"/>
    <property type="molecule type" value="Genomic_DNA"/>
</dbReference>
<evidence type="ECO:0000259" key="2">
    <source>
        <dbReference type="Pfam" id="PF25852"/>
    </source>
</evidence>
<dbReference type="Proteomes" id="UP000617628">
    <property type="component" value="Unassembled WGS sequence"/>
</dbReference>
<protein>
    <recommendedName>
        <fullName evidence="2">DUF6242 domain-containing protein</fullName>
    </recommendedName>
</protein>
<dbReference type="AlphaFoldDB" id="A0A934VR25"/>
<comment type="caution">
    <text evidence="3">The sequence shown here is derived from an EMBL/GenBank/DDBJ whole genome shotgun (WGS) entry which is preliminary data.</text>
</comment>
<dbReference type="SUPFAM" id="SSF110296">
    <property type="entry name" value="Oligoxyloglucan reducing end-specific cellobiohydrolase"/>
    <property type="match status" value="1"/>
</dbReference>
<accession>A0A934VR25</accession>
<proteinExistence type="predicted"/>
<reference evidence="3" key="1">
    <citation type="submission" date="2021-01" db="EMBL/GenBank/DDBJ databases">
        <title>Modified the classification status of verrucomicrobia.</title>
        <authorList>
            <person name="Feng X."/>
        </authorList>
    </citation>
    <scope>NUCLEOTIDE SEQUENCE</scope>
    <source>
        <strain evidence="3">KCTC 13126</strain>
    </source>
</reference>
<evidence type="ECO:0000313" key="4">
    <source>
        <dbReference type="Proteomes" id="UP000617628"/>
    </source>
</evidence>
<sequence>MNPVFRFVCALTFCFLVCIVTSQARASLDELDWTNAYPNKVREDLFTVIHDGEKFIVGGRGGAIWYSENGTDWDQGSVTGDYYLLAKTQVRNIRYAGGQYFAFGTHSASAGVVQMTSLDGINWQAFNQSSSMRDSDIVYAFDAFHRMNHNIGTRSIEFGNELIVRMGRNYSIWMSENGTDWRRADSTFAPDIHKLKFFDGNFYALIRTGQLYRSADGENWELIRDEPSAYYEDFVLFKGGLYILKSEGISKFLLYSPDGENWESIPEFYGTPYLTAMTANDTTMVVVGGDGTILSSVDGKDWQGLRPGSDGPINYASDGTTLVALRSDQDSWYSFDGYTRYEIEFDRERYFSDLGYFNGRFIAYDHFNDELVVSPDGIQWSPTEETPEQLDGSYKLYFANDRMFVVPYFSRDLPVATSLDGSSWSYFEDFGVNHIYYGNGRFHASERRGSEVYTSTDGLNWTLQNSILDGSPFHPNIALFLDNAFYAVSGSRLYKSSNGLNWTLHLEDHIIPYHFRGELLTVWNEQLVYAGANGSLGISSDGENWTHFEVGSSDRISQLLELGDRIILDLGRVGLVYSVETGDEPKEGSHSLEFDFNSQSIDSQIEPSDQPDRLYGLLLQSKDLKRWHAAKDASYQEETSARNVHLELNLRDRSETSFYQNGYVSLTDLFGSWVASETLKIQNGNSEPPTTTTAKRFAELRIGESRKIKIRLLDTTDFSVQTIIEGTFDSGGVIDAKVTQSNDPKLQDLSVAGYLGHQNSAPYILLEADWSDENNVSRSFEINMTM</sequence>
<dbReference type="Pfam" id="PF25852">
    <property type="entry name" value="DUF6242_C"/>
    <property type="match status" value="1"/>
</dbReference>